<protein>
    <recommendedName>
        <fullName evidence="8">Formate hydrogenlyase</fullName>
    </recommendedName>
</protein>
<reference evidence="6 7" key="1">
    <citation type="journal article" date="2016" name="Environ. Microbiol.">
        <title>Genomic resolution of a cold subsurface aquifer community provides metabolic insights for novel microbes adapted to high CO concentrations.</title>
        <authorList>
            <person name="Probst A.J."/>
            <person name="Castelle C.J."/>
            <person name="Singh A."/>
            <person name="Brown C.T."/>
            <person name="Anantharaman K."/>
            <person name="Sharon I."/>
            <person name="Hug L.A."/>
            <person name="Burstein D."/>
            <person name="Emerson J.B."/>
            <person name="Thomas B.C."/>
            <person name="Banfield J.F."/>
        </authorList>
    </citation>
    <scope>NUCLEOTIDE SEQUENCE [LARGE SCALE GENOMIC DNA]</scope>
    <source>
        <strain evidence="6">CG1_02_43_90</strain>
    </source>
</reference>
<feature type="transmembrane region" description="Helical" evidence="5">
    <location>
        <begin position="288"/>
        <end position="306"/>
    </location>
</feature>
<evidence type="ECO:0000256" key="5">
    <source>
        <dbReference type="SAM" id="Phobius"/>
    </source>
</evidence>
<dbReference type="AlphaFoldDB" id="A0A1J4V1U8"/>
<evidence type="ECO:0000313" key="7">
    <source>
        <dbReference type="Proteomes" id="UP000181992"/>
    </source>
</evidence>
<feature type="transmembrane region" description="Helical" evidence="5">
    <location>
        <begin position="219"/>
        <end position="242"/>
    </location>
</feature>
<evidence type="ECO:0000313" key="6">
    <source>
        <dbReference type="EMBL" id="OIO31132.1"/>
    </source>
</evidence>
<dbReference type="Proteomes" id="UP000181992">
    <property type="component" value="Unassembled WGS sequence"/>
</dbReference>
<feature type="transmembrane region" description="Helical" evidence="5">
    <location>
        <begin position="97"/>
        <end position="114"/>
    </location>
</feature>
<evidence type="ECO:0000256" key="4">
    <source>
        <dbReference type="ARBA" id="ARBA00023136"/>
    </source>
</evidence>
<dbReference type="Pfam" id="PF00146">
    <property type="entry name" value="NADHdh"/>
    <property type="match status" value="1"/>
</dbReference>
<evidence type="ECO:0008006" key="8">
    <source>
        <dbReference type="Google" id="ProtNLM"/>
    </source>
</evidence>
<dbReference type="EMBL" id="MNVN01000007">
    <property type="protein sequence ID" value="OIO31132.1"/>
    <property type="molecule type" value="Genomic_DNA"/>
</dbReference>
<feature type="transmembrane region" description="Helical" evidence="5">
    <location>
        <begin position="6"/>
        <end position="24"/>
    </location>
</feature>
<feature type="transmembrane region" description="Helical" evidence="5">
    <location>
        <begin position="170"/>
        <end position="187"/>
    </location>
</feature>
<organism evidence="6 7">
    <name type="scientific">Candidatus Nomurabacteria bacterium CG1_02_43_90</name>
    <dbReference type="NCBI Taxonomy" id="1805281"/>
    <lineage>
        <taxon>Bacteria</taxon>
        <taxon>Candidatus Nomuraibacteriota</taxon>
    </lineage>
</organism>
<dbReference type="PANTHER" id="PTHR43359:SF1">
    <property type="entry name" value="FORMATE HYDROGENLYASE SUBUNIT 4-RELATED"/>
    <property type="match status" value="1"/>
</dbReference>
<dbReference type="PANTHER" id="PTHR43359">
    <property type="entry name" value="FORMATE HYDROGENLYASE SUBUNIT 4"/>
    <property type="match status" value="1"/>
</dbReference>
<evidence type="ECO:0000256" key="3">
    <source>
        <dbReference type="ARBA" id="ARBA00022989"/>
    </source>
</evidence>
<gene>
    <name evidence="6" type="ORF">AUJ77_00690</name>
</gene>
<name>A0A1J4V1U8_9BACT</name>
<dbReference type="InterPro" id="IPR001694">
    <property type="entry name" value="NADH_UbQ_OxRdtase_su1/FPO"/>
</dbReference>
<dbReference type="STRING" id="1805281.AUJ77_00690"/>
<comment type="subcellular location">
    <subcellularLocation>
        <location evidence="1">Membrane</location>
        <topology evidence="1">Multi-pass membrane protein</topology>
    </subcellularLocation>
</comment>
<keyword evidence="2 5" id="KW-0812">Transmembrane</keyword>
<evidence type="ECO:0000256" key="1">
    <source>
        <dbReference type="ARBA" id="ARBA00004141"/>
    </source>
</evidence>
<dbReference type="GO" id="GO:0005886">
    <property type="term" value="C:plasma membrane"/>
    <property type="evidence" value="ECO:0007669"/>
    <property type="project" value="TreeGrafter"/>
</dbReference>
<sequence>MTIFIWTIQFIFIPVVSPLCVGIIKKIKARLQNREGASIFQPYKDLWKLLHKDEVISRDASWIFSSAPFIIFSVTIVVGASIPIFEPFFNNTLTGDMLIIVYALAIGTFFLALSGMDTGSAFGGLGSSREMTLSALAEGGLIFSLLTVALISGTTNLFAISSSIFGQGQHFLSVLLAFSGFFIVLLAETARFPYDNPDTHLELTMIHEAMILEYSGKRLALMEWASANKLLIFFALGANLFFPSGLAQNAYADAIILCIVIFMVKIFIFCLVIALIESSMAKFRFFRLPDLLLISFILNVVAIGLIY</sequence>
<evidence type="ECO:0000256" key="2">
    <source>
        <dbReference type="ARBA" id="ARBA00022692"/>
    </source>
</evidence>
<keyword evidence="3 5" id="KW-1133">Transmembrane helix</keyword>
<proteinExistence type="predicted"/>
<dbReference type="InterPro" id="IPR052561">
    <property type="entry name" value="ComplexI_Subunit1"/>
</dbReference>
<feature type="transmembrane region" description="Helical" evidence="5">
    <location>
        <begin position="254"/>
        <end position="276"/>
    </location>
</feature>
<feature type="transmembrane region" description="Helical" evidence="5">
    <location>
        <begin position="62"/>
        <end position="85"/>
    </location>
</feature>
<keyword evidence="4 5" id="KW-0472">Membrane</keyword>
<feature type="transmembrane region" description="Helical" evidence="5">
    <location>
        <begin position="135"/>
        <end position="158"/>
    </location>
</feature>
<accession>A0A1J4V1U8</accession>
<comment type="caution">
    <text evidence="6">The sequence shown here is derived from an EMBL/GenBank/DDBJ whole genome shotgun (WGS) entry which is preliminary data.</text>
</comment>